<dbReference type="CDD" id="cd04496">
    <property type="entry name" value="SSB_OBF"/>
    <property type="match status" value="1"/>
</dbReference>
<evidence type="ECO:0000256" key="3">
    <source>
        <dbReference type="PIRNR" id="PIRNR002070"/>
    </source>
</evidence>
<evidence type="ECO:0000256" key="2">
    <source>
        <dbReference type="HAMAP-Rule" id="MF_00984"/>
    </source>
</evidence>
<proteinExistence type="inferred from homology"/>
<dbReference type="InterPro" id="IPR000424">
    <property type="entry name" value="Primosome_PriB/ssb"/>
</dbReference>
<evidence type="ECO:0000256" key="1">
    <source>
        <dbReference type="ARBA" id="ARBA00023125"/>
    </source>
</evidence>
<feature type="compositionally biased region" description="Low complexity" evidence="4">
    <location>
        <begin position="112"/>
        <end position="123"/>
    </location>
</feature>
<feature type="region of interest" description="Disordered" evidence="4">
    <location>
        <begin position="104"/>
        <end position="126"/>
    </location>
</feature>
<comment type="caution">
    <text evidence="2">Lacks conserved residue(s) required for the propagation of feature annotation.</text>
</comment>
<dbReference type="InterPro" id="IPR011344">
    <property type="entry name" value="ssDNA-bd"/>
</dbReference>
<evidence type="ECO:0000256" key="4">
    <source>
        <dbReference type="SAM" id="MobiDB-lite"/>
    </source>
</evidence>
<organism evidence="5 6">
    <name type="scientific">Candidatus Pseudoramibacter fermentans</name>
    <dbReference type="NCBI Taxonomy" id="2594427"/>
    <lineage>
        <taxon>Bacteria</taxon>
        <taxon>Bacillati</taxon>
        <taxon>Bacillota</taxon>
        <taxon>Clostridia</taxon>
        <taxon>Eubacteriales</taxon>
        <taxon>Eubacteriaceae</taxon>
        <taxon>Pseudoramibacter</taxon>
    </lineage>
</organism>
<comment type="subunit">
    <text evidence="2">Homotetramer.</text>
</comment>
<dbReference type="GO" id="GO:0003697">
    <property type="term" value="F:single-stranded DNA binding"/>
    <property type="evidence" value="ECO:0007669"/>
    <property type="project" value="UniProtKB-UniRule"/>
</dbReference>
<reference evidence="5" key="1">
    <citation type="journal article" date="2020" name="Appl. Environ. Microbiol.">
        <title>Medium-Chain Fatty Acid Synthesis by 'Candidatus Weimeria bifida' gen. nov., sp. nov., and 'Candidatus Pseudoramibacter fermentans' sp. nov.</title>
        <authorList>
            <person name="Scarborough M.J."/>
            <person name="Myers K.S."/>
            <person name="Donohue T.J."/>
            <person name="Noguera D.R."/>
        </authorList>
    </citation>
    <scope>NUCLEOTIDE SEQUENCE</scope>
    <source>
        <strain evidence="5">EUB1.1</strain>
    </source>
</reference>
<keyword evidence="1 2" id="KW-0238">DNA-binding</keyword>
<evidence type="ECO:0000313" key="5">
    <source>
        <dbReference type="EMBL" id="MQM71893.1"/>
    </source>
</evidence>
<dbReference type="GO" id="GO:0009295">
    <property type="term" value="C:nucleoid"/>
    <property type="evidence" value="ECO:0007669"/>
    <property type="project" value="TreeGrafter"/>
</dbReference>
<name>A0A6L5GP90_9FIRM</name>
<gene>
    <name evidence="5" type="ORF">FRC53_00345</name>
</gene>
<protein>
    <recommendedName>
        <fullName evidence="2 3">Single-stranded DNA-binding protein</fullName>
        <shortName evidence="2">SSB</shortName>
    </recommendedName>
</protein>
<accession>A0A6L5GP90</accession>
<dbReference type="EMBL" id="VOGB01000003">
    <property type="protein sequence ID" value="MQM71893.1"/>
    <property type="molecule type" value="Genomic_DNA"/>
</dbReference>
<sequence length="145" mass="16193">MNKVILVGRLARDPELRTTTNGTSVCSFAIAVDRRFKRDGQPTADFFNVTAWGKQGEIISQYLRKGRQIAISGRLQTRNYTANDGSKRYVTEVVLEEFDFIGSRNDTGAPMNNSQPSNNNSVSLDGNDDIDEDFHLLADDDDVPF</sequence>
<dbReference type="PANTHER" id="PTHR10302">
    <property type="entry name" value="SINGLE-STRANDED DNA-BINDING PROTEIN"/>
    <property type="match status" value="1"/>
</dbReference>
<dbReference type="Pfam" id="PF00436">
    <property type="entry name" value="SSB"/>
    <property type="match status" value="1"/>
</dbReference>
<dbReference type="GO" id="GO:0006260">
    <property type="term" value="P:DNA replication"/>
    <property type="evidence" value="ECO:0007669"/>
    <property type="project" value="InterPro"/>
</dbReference>
<dbReference type="SUPFAM" id="SSF50249">
    <property type="entry name" value="Nucleic acid-binding proteins"/>
    <property type="match status" value="1"/>
</dbReference>
<dbReference type="PIRSF" id="PIRSF002070">
    <property type="entry name" value="SSB"/>
    <property type="match status" value="1"/>
</dbReference>
<dbReference type="PANTHER" id="PTHR10302:SF27">
    <property type="entry name" value="SINGLE-STRANDED DNA-BINDING PROTEIN"/>
    <property type="match status" value="1"/>
</dbReference>
<dbReference type="NCBIfam" id="TIGR00621">
    <property type="entry name" value="ssb"/>
    <property type="match status" value="1"/>
</dbReference>
<dbReference type="Gene3D" id="2.40.50.140">
    <property type="entry name" value="Nucleic acid-binding proteins"/>
    <property type="match status" value="1"/>
</dbReference>
<dbReference type="HAMAP" id="MF_00984">
    <property type="entry name" value="SSB"/>
    <property type="match status" value="1"/>
</dbReference>
<dbReference type="PROSITE" id="PS50935">
    <property type="entry name" value="SSB"/>
    <property type="match status" value="1"/>
</dbReference>
<dbReference type="InterPro" id="IPR012340">
    <property type="entry name" value="NA-bd_OB-fold"/>
</dbReference>
<evidence type="ECO:0000313" key="6">
    <source>
        <dbReference type="Proteomes" id="UP000473648"/>
    </source>
</evidence>
<keyword evidence="6" id="KW-1185">Reference proteome</keyword>
<dbReference type="Proteomes" id="UP000473648">
    <property type="component" value="Unassembled WGS sequence"/>
</dbReference>
<dbReference type="AlphaFoldDB" id="A0A6L5GP90"/>
<comment type="caution">
    <text evidence="5">The sequence shown here is derived from an EMBL/GenBank/DDBJ whole genome shotgun (WGS) entry which is preliminary data.</text>
</comment>